<sequence length="251" mass="25914">MEAKGARRARWPWVLLIIVLVVAVLAVAAEFIARAVLPGIVRGIVIEQLELPADQQLDVDASGILLPQLIGGRLDRLDLTTESVTIGGVTGAADVTATGIPLRGGDLTDARGTVRIDSDQFTVLVAASDLPIDSVAFAEPDVTVSGSVPVLGFSLPIALTVTPGADAGELLLTPVSLQVAGATLDAQQIADRFGPIAEQLTETQRICIADQLPAGLTMTGLAVDGDEVVVDVQVDGAIVTDETLQENGVCP</sequence>
<reference evidence="1 2" key="1">
    <citation type="submission" date="2024-06" db="EMBL/GenBank/DDBJ databases">
        <title>The Natural Products Discovery Center: Release of the First 8490 Sequenced Strains for Exploring Actinobacteria Biosynthetic Diversity.</title>
        <authorList>
            <person name="Kalkreuter E."/>
            <person name="Kautsar S.A."/>
            <person name="Yang D."/>
            <person name="Bader C.D."/>
            <person name="Teijaro C.N."/>
            <person name="Fluegel L."/>
            <person name="Davis C.M."/>
            <person name="Simpson J.R."/>
            <person name="Lauterbach L."/>
            <person name="Steele A.D."/>
            <person name="Gui C."/>
            <person name="Meng S."/>
            <person name="Li G."/>
            <person name="Viehrig K."/>
            <person name="Ye F."/>
            <person name="Su P."/>
            <person name="Kiefer A.F."/>
            <person name="Nichols A."/>
            <person name="Cepeda A.J."/>
            <person name="Yan W."/>
            <person name="Fan B."/>
            <person name="Jiang Y."/>
            <person name="Adhikari A."/>
            <person name="Zheng C.-J."/>
            <person name="Schuster L."/>
            <person name="Cowan T.M."/>
            <person name="Smanski M.J."/>
            <person name="Chevrette M.G."/>
            <person name="De Carvalho L.P.S."/>
            <person name="Shen B."/>
        </authorList>
    </citation>
    <scope>NUCLEOTIDE SEQUENCE [LARGE SCALE GENOMIC DNA]</scope>
    <source>
        <strain evidence="1 2">NPDC077434</strain>
    </source>
</reference>
<dbReference type="RefSeq" id="WP_234000141.1">
    <property type="nucleotide sequence ID" value="NZ_JAJVKR010000001.1"/>
</dbReference>
<dbReference type="InterPro" id="IPR021373">
    <property type="entry name" value="DUF2993"/>
</dbReference>
<name>A0ABV3LJ44_9MICO</name>
<protein>
    <submittedName>
        <fullName evidence="1">LmeA family phospholipid-binding protein</fullName>
    </submittedName>
</protein>
<dbReference type="Proteomes" id="UP001553715">
    <property type="component" value="Unassembled WGS sequence"/>
</dbReference>
<dbReference type="EMBL" id="JBFBMH010000019">
    <property type="protein sequence ID" value="MEW1975931.1"/>
    <property type="molecule type" value="Genomic_DNA"/>
</dbReference>
<dbReference type="Pfam" id="PF11209">
    <property type="entry name" value="LmeA"/>
    <property type="match status" value="1"/>
</dbReference>
<gene>
    <name evidence="1" type="ORF">AB0301_12770</name>
</gene>
<proteinExistence type="predicted"/>
<accession>A0ABV3LJ44</accession>
<organism evidence="1 2">
    <name type="scientific">Microbacterium profundi</name>
    <dbReference type="NCBI Taxonomy" id="450380"/>
    <lineage>
        <taxon>Bacteria</taxon>
        <taxon>Bacillati</taxon>
        <taxon>Actinomycetota</taxon>
        <taxon>Actinomycetes</taxon>
        <taxon>Micrococcales</taxon>
        <taxon>Microbacteriaceae</taxon>
        <taxon>Microbacterium</taxon>
    </lineage>
</organism>
<keyword evidence="2" id="KW-1185">Reference proteome</keyword>
<evidence type="ECO:0000313" key="1">
    <source>
        <dbReference type="EMBL" id="MEW1975931.1"/>
    </source>
</evidence>
<evidence type="ECO:0000313" key="2">
    <source>
        <dbReference type="Proteomes" id="UP001553715"/>
    </source>
</evidence>
<comment type="caution">
    <text evidence="1">The sequence shown here is derived from an EMBL/GenBank/DDBJ whole genome shotgun (WGS) entry which is preliminary data.</text>
</comment>